<accession>A0A9P7Z1G8</accession>
<keyword evidence="4" id="KW-1185">Reference proteome</keyword>
<dbReference type="GO" id="GO:0042144">
    <property type="term" value="P:vacuole fusion, non-autophagic"/>
    <property type="evidence" value="ECO:0007669"/>
    <property type="project" value="TreeGrafter"/>
</dbReference>
<evidence type="ECO:0000256" key="2">
    <source>
        <dbReference type="SAM" id="SignalP"/>
    </source>
</evidence>
<dbReference type="Gene3D" id="3.30.70.80">
    <property type="entry name" value="Peptidase S8 propeptide/proteinase inhibitor I9"/>
    <property type="match status" value="1"/>
</dbReference>
<organism evidence="3 4">
    <name type="scientific">Calycina marina</name>
    <dbReference type="NCBI Taxonomy" id="1763456"/>
    <lineage>
        <taxon>Eukaryota</taxon>
        <taxon>Fungi</taxon>
        <taxon>Dikarya</taxon>
        <taxon>Ascomycota</taxon>
        <taxon>Pezizomycotina</taxon>
        <taxon>Leotiomycetes</taxon>
        <taxon>Helotiales</taxon>
        <taxon>Pezizellaceae</taxon>
        <taxon>Calycina</taxon>
    </lineage>
</organism>
<dbReference type="GO" id="GO:0004866">
    <property type="term" value="F:endopeptidase inhibitor activity"/>
    <property type="evidence" value="ECO:0007669"/>
    <property type="project" value="TreeGrafter"/>
</dbReference>
<dbReference type="Proteomes" id="UP000887226">
    <property type="component" value="Unassembled WGS sequence"/>
</dbReference>
<dbReference type="PANTHER" id="PTHR28288:SF1">
    <property type="entry name" value="INHIBITOR I9 DOMAIN-CONTAINING PROTEIN"/>
    <property type="match status" value="1"/>
</dbReference>
<sequence>MRFAFLSILAIITLAMATTQAKKNIIVSYPDETPDSVVEQAKQAIIDAGGLITHEYKLIKGFAAQSPAKVLESVQTMGQQYNAVIEEDQMVSIN</sequence>
<dbReference type="FunFam" id="3.30.70.80:FF:000005">
    <property type="entry name" value="Proteinase inhibitor I2B"/>
    <property type="match status" value="1"/>
</dbReference>
<protein>
    <submittedName>
        <fullName evidence="3">Uncharacterized protein</fullName>
    </submittedName>
</protein>
<comment type="similarity">
    <text evidence="1">Belongs to the protease inhibitor I9 family.</text>
</comment>
<comment type="caution">
    <text evidence="3">The sequence shown here is derived from an EMBL/GenBank/DDBJ whole genome shotgun (WGS) entry which is preliminary data.</text>
</comment>
<name>A0A9P7Z1G8_9HELO</name>
<keyword evidence="2" id="KW-0732">Signal</keyword>
<feature type="chain" id="PRO_5040394332" evidence="2">
    <location>
        <begin position="22"/>
        <end position="94"/>
    </location>
</feature>
<evidence type="ECO:0000256" key="1">
    <source>
        <dbReference type="ARBA" id="ARBA00038069"/>
    </source>
</evidence>
<evidence type="ECO:0000313" key="3">
    <source>
        <dbReference type="EMBL" id="KAG9243155.1"/>
    </source>
</evidence>
<dbReference type="InterPro" id="IPR052471">
    <property type="entry name" value="PBI_I9"/>
</dbReference>
<proteinExistence type="inferred from homology"/>
<feature type="signal peptide" evidence="2">
    <location>
        <begin position="1"/>
        <end position="21"/>
    </location>
</feature>
<dbReference type="AlphaFoldDB" id="A0A9P7Z1G8"/>
<dbReference type="SUPFAM" id="SSF54897">
    <property type="entry name" value="Protease propeptides/inhibitors"/>
    <property type="match status" value="1"/>
</dbReference>
<dbReference type="OrthoDB" id="3888684at2759"/>
<dbReference type="InterPro" id="IPR037045">
    <property type="entry name" value="S8pro/Inhibitor_I9_sf"/>
</dbReference>
<gene>
    <name evidence="3" type="ORF">BJ878DRAFT_512133</name>
</gene>
<dbReference type="EMBL" id="MU254001">
    <property type="protein sequence ID" value="KAG9243155.1"/>
    <property type="molecule type" value="Genomic_DNA"/>
</dbReference>
<reference evidence="3" key="1">
    <citation type="journal article" date="2021" name="IMA Fungus">
        <title>Genomic characterization of three marine fungi, including Emericellopsis atlantica sp. nov. with signatures of a generalist lifestyle and marine biomass degradation.</title>
        <authorList>
            <person name="Hagestad O.C."/>
            <person name="Hou L."/>
            <person name="Andersen J.H."/>
            <person name="Hansen E.H."/>
            <person name="Altermark B."/>
            <person name="Li C."/>
            <person name="Kuhnert E."/>
            <person name="Cox R.J."/>
            <person name="Crous P.W."/>
            <person name="Spatafora J.W."/>
            <person name="Lail K."/>
            <person name="Amirebrahimi M."/>
            <person name="Lipzen A."/>
            <person name="Pangilinan J."/>
            <person name="Andreopoulos W."/>
            <person name="Hayes R.D."/>
            <person name="Ng V."/>
            <person name="Grigoriev I.V."/>
            <person name="Jackson S.A."/>
            <person name="Sutton T.D.S."/>
            <person name="Dobson A.D.W."/>
            <person name="Rama T."/>
        </authorList>
    </citation>
    <scope>NUCLEOTIDE SEQUENCE</scope>
    <source>
        <strain evidence="3">TRa3180A</strain>
    </source>
</reference>
<evidence type="ECO:0000313" key="4">
    <source>
        <dbReference type="Proteomes" id="UP000887226"/>
    </source>
</evidence>
<dbReference type="PANTHER" id="PTHR28288">
    <property type="entry name" value="PROTEASE B INHIBITOR 2"/>
    <property type="match status" value="1"/>
</dbReference>